<organism evidence="1 2">
    <name type="scientific">Arthrobacter ginsengisoli</name>
    <dbReference type="NCBI Taxonomy" id="1356565"/>
    <lineage>
        <taxon>Bacteria</taxon>
        <taxon>Bacillati</taxon>
        <taxon>Actinomycetota</taxon>
        <taxon>Actinomycetes</taxon>
        <taxon>Micrococcales</taxon>
        <taxon>Micrococcaceae</taxon>
        <taxon>Arthrobacter</taxon>
    </lineage>
</organism>
<dbReference type="EMBL" id="JAVDVQ010000044">
    <property type="protein sequence ID" value="MDR7085049.1"/>
    <property type="molecule type" value="Genomic_DNA"/>
</dbReference>
<reference evidence="1 2" key="1">
    <citation type="submission" date="2023-07" db="EMBL/GenBank/DDBJ databases">
        <title>Sorghum-associated microbial communities from plants grown in Nebraska, USA.</title>
        <authorList>
            <person name="Schachtman D."/>
        </authorList>
    </citation>
    <scope>NUCLEOTIDE SEQUENCE [LARGE SCALE GENOMIC DNA]</scope>
    <source>
        <strain evidence="1 2">BE167</strain>
    </source>
</reference>
<sequence length="62" mass="6935">MESITWFTPILPGKLEEWKAMEQEVKGPRRAELVRSYKRAGVAREVASLDAHAAGGFRLPVP</sequence>
<dbReference type="Proteomes" id="UP001252243">
    <property type="component" value="Unassembled WGS sequence"/>
</dbReference>
<protein>
    <submittedName>
        <fullName evidence="1">Uncharacterized protein</fullName>
    </submittedName>
</protein>
<gene>
    <name evidence="1" type="ORF">J2X01_004369</name>
</gene>
<accession>A0ABU1UIM4</accession>
<name>A0ABU1UIM4_9MICC</name>
<dbReference type="RefSeq" id="WP_310062412.1">
    <property type="nucleotide sequence ID" value="NZ_JAVDVQ010000044.1"/>
</dbReference>
<comment type="caution">
    <text evidence="1">The sequence shown here is derived from an EMBL/GenBank/DDBJ whole genome shotgun (WGS) entry which is preliminary data.</text>
</comment>
<evidence type="ECO:0000313" key="1">
    <source>
        <dbReference type="EMBL" id="MDR7085049.1"/>
    </source>
</evidence>
<proteinExistence type="predicted"/>
<evidence type="ECO:0000313" key="2">
    <source>
        <dbReference type="Proteomes" id="UP001252243"/>
    </source>
</evidence>
<keyword evidence="2" id="KW-1185">Reference proteome</keyword>